<evidence type="ECO:0000313" key="2">
    <source>
        <dbReference type="Proteomes" id="UP000275436"/>
    </source>
</evidence>
<sequence length="69" mass="8176">MNCAERHAFIRSDNEEYLGFRFKEPFQAERMAQEFGGETYYALDRVRGSGWEKWRNDGHRASSLFPVNL</sequence>
<comment type="caution">
    <text evidence="1">The sequence shown here is derived from an EMBL/GenBank/DDBJ whole genome shotgun (WGS) entry which is preliminary data.</text>
</comment>
<gene>
    <name evidence="1" type="ORF">DNR46_03390</name>
</gene>
<dbReference type="AlphaFoldDB" id="A0A3M9XHV6"/>
<organism evidence="1 2">
    <name type="scientific">Mesorhizobium japonicum</name>
    <dbReference type="NCBI Taxonomy" id="2066070"/>
    <lineage>
        <taxon>Bacteria</taxon>
        <taxon>Pseudomonadati</taxon>
        <taxon>Pseudomonadota</taxon>
        <taxon>Alphaproteobacteria</taxon>
        <taxon>Hyphomicrobiales</taxon>
        <taxon>Phyllobacteriaceae</taxon>
        <taxon>Mesorhizobium</taxon>
    </lineage>
</organism>
<reference evidence="1 2" key="1">
    <citation type="journal article" date="2018" name="Mol. Plant Microbe Interact.">
        <title>Taxonomically Different Co-Microsymbionts of a Relict Legume, Oxytropis popoviana, Have Complementary Sets of Symbiotic Genes and Together Increase the Efficiency of Plant Nodulation.</title>
        <authorList>
            <person name="Safronova V."/>
            <person name="Belimov A."/>
            <person name="Sazanova A."/>
            <person name="Chirak E."/>
            <person name="Verkhozina A."/>
            <person name="Kuznetsova I."/>
            <person name="Andronov E."/>
            <person name="Puhalsky J."/>
            <person name="Tikhonovich I."/>
        </authorList>
    </citation>
    <scope>NUCLEOTIDE SEQUENCE [LARGE SCALE GENOMIC DNA]</scope>
    <source>
        <strain evidence="1 2">Opo-235</strain>
    </source>
</reference>
<protein>
    <submittedName>
        <fullName evidence="1">Uncharacterized protein</fullName>
    </submittedName>
</protein>
<dbReference type="Proteomes" id="UP000275436">
    <property type="component" value="Unassembled WGS sequence"/>
</dbReference>
<dbReference type="EMBL" id="QKOD01000001">
    <property type="protein sequence ID" value="RNJ46930.1"/>
    <property type="molecule type" value="Genomic_DNA"/>
</dbReference>
<evidence type="ECO:0000313" key="1">
    <source>
        <dbReference type="EMBL" id="RNJ46930.1"/>
    </source>
</evidence>
<proteinExistence type="predicted"/>
<name>A0A3M9XHV6_9HYPH</name>
<accession>A0A3M9XHV6</accession>